<sequence>MVPQITVSRGLETLPARPPTPPREKTVDVTNQKQLLARKSLGPRRSLSTPPGYSPDSSDLSDPSSRRTRKKVGFSTQAEYRDAPSLLESVTRQPTPVSASSTASLPKPLKSILKPSPPAIANPLDPCEGADEETRHANIATMLESTTKQLAGADRASKLDAYMMLVRALKTSNNLPDRIALQDKMSLFTQFIQRDVTTKNAAGDLDMSLSNHASTLLITFLNFPAIASTLPNDFGVFMIDHCIRSFEDATIPKDVVRHLMQVVASQNFPPKVMTADRVGRLVASLHRIEEHLTGKSIVMSRILIYRRLIKQSKPHMTTHSDWLLDLFSDMLSSVKEIRATAIALGLEASFGIGKEKQLSRRVMEILDLVAEERKYIEYYVERLKAMALSKDKHESSAVPQIWSVVILLLRCPVDRWEFFGPWLEIIQLCFNSGDLQTKFEANYAWNRLVYCLQLNEQSSPKTIGVVCQPFLTQLKRRKLNEELRKVCFGSVCNLYYYAFRPNTSPSHTDNFWDSCIPQIIQAMVAPEMNPKGAEQPVAGPPDHTHQAILILTSLFNSTTPRIWKEDHIADSPIARPDELPALDPKWVRRNAAKIFAVIEPILMKTYLDISNPGSPVAKLWKALITAVASAASKEIKVSTDTAVFMAHIFTFLFRVWSRGLSETGGGEEGSRRLFEATRVFLTMVIDSVGLLPFTEKQLSMGKQNTFLPVATPSHRPGKGQGVTRTPLHHLFSILSSLPPGADDNEWLAGLLRSVLSPFLTPKSPRTKVDLVHELMQSLPMDTLAPYGPWLVVSEVLSESLESSQLTHSSTGSGSLPPVGHEYREIVKHLDRGLRSTPKLPWKHWQSLFQALATRASDETGAAGCAIAIIEPLAKTILDIIASDSEAKNSINLFRSGIELISNSRQPRDRHAVDAARLRLWGTSISGSRSASFDTFDNLYRLIDQLLHTSYNHFNEYETGGIIVPLITEVAGFLTRCNQLLVFKTLVHLQNGIGIWIQDTEGRYGSRQSPSVSEAVKMLWDRICNIFIKADNLEQVQLDMIEPLLCSAFESKHRHTVNTLASLWNSAFDQAEKIEYPARLKSVLLSVRSYAYIVLPGLDISSYGASRPQPSFVESQDDLDVPSTKSSRRNTPQSERPSSSRRSNTPGSGKVSIPSKRRLESTPDVPRSKSARRSATPRLRHDNSQIQFAVIASSSPIGSLESQVLTERQKEVRERQQHNATLFPNIRPSADTNDTRPEEPRESSGEDRPEKVATPKSHRSFEDYVSSTPTPRRGQAPLIEDNDHEMTDDIPSSPPDPRRYPLVPELNKAHSSSSSVLDEYQFLSSPLSGSPRLGHRTAAIDRNIAPEHPQESSEDGGRAETEPTKTAPEAAEVSEDEGDRADIEDDVQGHPMAQDKVEDILPPAVKEPVTPPHGRDLKVQDTPKSDTEVFVDALTSPAPRTPRAQRALARASQAASITTTKASQPKDRSFDASDVDERSLLRLVVELDSRKCEPLSAYTTEEAAAEEGPSQIEESQSGESQNPESPVLDCITVNTGSSRRRGRSRKSKSGRSSSPVIPSTPADASNSQEPNRQTKKKRKRTSDKSQEQGSQESQESNGKKRRHSQEHDVDVETVPDSQLLPVNDNALVEQSHVSDEEQPTSFSQESPIEGQENNEEVTTETADVAVAYSPMDEREAVNLQIVQEASQSAEEEGDAPVAEPAIENAVDEEMEPRVDEPHATGVDVAVKEIHQEDEGVDQQATAAPETAEEAVLPQAAPEKSSMEKIMDALRGGLAELRSAALSRQEVYQVEDMFMDIKRELYEAEARGRS</sequence>
<keyword evidence="3" id="KW-0158">Chromosome</keyword>
<dbReference type="GO" id="GO:0005634">
    <property type="term" value="C:nucleus"/>
    <property type="evidence" value="ECO:0007669"/>
    <property type="project" value="UniProtKB-SubCell"/>
</dbReference>
<feature type="region of interest" description="Disordered" evidence="7">
    <location>
        <begin position="1108"/>
        <end position="1181"/>
    </location>
</feature>
<feature type="compositionally biased region" description="Low complexity" evidence="7">
    <location>
        <begin position="1131"/>
        <end position="1147"/>
    </location>
</feature>
<dbReference type="Pfam" id="PF12231">
    <property type="entry name" value="Rif1_N"/>
    <property type="match status" value="1"/>
</dbReference>
<gene>
    <name evidence="9" type="ORF">JX265_000598</name>
</gene>
<feature type="compositionally biased region" description="Basic and acidic residues" evidence="7">
    <location>
        <begin position="1232"/>
        <end position="1252"/>
    </location>
</feature>
<dbReference type="Proteomes" id="UP000829685">
    <property type="component" value="Unassembled WGS sequence"/>
</dbReference>
<evidence type="ECO:0000256" key="2">
    <source>
        <dbReference type="ARBA" id="ARBA00004574"/>
    </source>
</evidence>
<comment type="subcellular location">
    <subcellularLocation>
        <location evidence="2">Chromosome</location>
        <location evidence="2">Telomere</location>
    </subcellularLocation>
    <subcellularLocation>
        <location evidence="1">Nucleus</location>
    </subcellularLocation>
</comment>
<feature type="compositionally biased region" description="Basic and acidic residues" evidence="7">
    <location>
        <begin position="1343"/>
        <end position="1362"/>
    </location>
</feature>
<proteinExistence type="predicted"/>
<keyword evidence="6" id="KW-0131">Cell cycle</keyword>
<feature type="compositionally biased region" description="Low complexity" evidence="7">
    <location>
        <begin position="1586"/>
        <end position="1595"/>
    </location>
</feature>
<feature type="compositionally biased region" description="Low complexity" evidence="7">
    <location>
        <begin position="1443"/>
        <end position="1455"/>
    </location>
</feature>
<dbReference type="SUPFAM" id="SSF48371">
    <property type="entry name" value="ARM repeat"/>
    <property type="match status" value="1"/>
</dbReference>
<dbReference type="GO" id="GO:0140445">
    <property type="term" value="C:chromosome, telomeric repeat region"/>
    <property type="evidence" value="ECO:0007669"/>
    <property type="project" value="TreeGrafter"/>
</dbReference>
<feature type="compositionally biased region" description="Polar residues" evidence="7">
    <location>
        <begin position="88"/>
        <end position="103"/>
    </location>
</feature>
<dbReference type="InterPro" id="IPR022031">
    <property type="entry name" value="Rif1_N"/>
</dbReference>
<evidence type="ECO:0000256" key="4">
    <source>
        <dbReference type="ARBA" id="ARBA00022895"/>
    </source>
</evidence>
<feature type="region of interest" description="Disordered" evidence="7">
    <location>
        <begin position="1"/>
        <end position="130"/>
    </location>
</feature>
<evidence type="ECO:0000256" key="6">
    <source>
        <dbReference type="ARBA" id="ARBA00023306"/>
    </source>
</evidence>
<evidence type="ECO:0000256" key="5">
    <source>
        <dbReference type="ARBA" id="ARBA00023242"/>
    </source>
</evidence>
<dbReference type="InterPro" id="IPR016024">
    <property type="entry name" value="ARM-type_fold"/>
</dbReference>
<feature type="region of interest" description="Disordered" evidence="7">
    <location>
        <begin position="1490"/>
        <end position="1660"/>
    </location>
</feature>
<keyword evidence="10" id="KW-1185">Reference proteome</keyword>
<feature type="compositionally biased region" description="Low complexity" evidence="7">
    <location>
        <begin position="104"/>
        <end position="114"/>
    </location>
</feature>
<accession>A0A9P9WZ52</accession>
<evidence type="ECO:0000256" key="3">
    <source>
        <dbReference type="ARBA" id="ARBA00022454"/>
    </source>
</evidence>
<dbReference type="GO" id="GO:0000723">
    <property type="term" value="P:telomere maintenance"/>
    <property type="evidence" value="ECO:0007669"/>
    <property type="project" value="TreeGrafter"/>
</dbReference>
<dbReference type="EMBL" id="JAFIMR010000001">
    <property type="protein sequence ID" value="KAI1881772.1"/>
    <property type="molecule type" value="Genomic_DNA"/>
</dbReference>
<name>A0A9P9WZ52_9PEZI</name>
<dbReference type="PANTHER" id="PTHR22928:SF3">
    <property type="entry name" value="TELOMERE-ASSOCIATED PROTEIN RIF1"/>
    <property type="match status" value="1"/>
</dbReference>
<feature type="compositionally biased region" description="Basic and acidic residues" evidence="7">
    <location>
        <begin position="1412"/>
        <end position="1426"/>
    </location>
</feature>
<feature type="compositionally biased region" description="Basic residues" evidence="7">
    <location>
        <begin position="1537"/>
        <end position="1548"/>
    </location>
</feature>
<feature type="compositionally biased region" description="Acidic residues" evidence="7">
    <location>
        <begin position="1371"/>
        <end position="1385"/>
    </location>
</feature>
<organism evidence="9 10">
    <name type="scientific">Neoarthrinium moseri</name>
    <dbReference type="NCBI Taxonomy" id="1658444"/>
    <lineage>
        <taxon>Eukaryota</taxon>
        <taxon>Fungi</taxon>
        <taxon>Dikarya</taxon>
        <taxon>Ascomycota</taxon>
        <taxon>Pezizomycotina</taxon>
        <taxon>Sordariomycetes</taxon>
        <taxon>Xylariomycetidae</taxon>
        <taxon>Amphisphaeriales</taxon>
        <taxon>Apiosporaceae</taxon>
        <taxon>Neoarthrinium</taxon>
    </lineage>
</organism>
<protein>
    <recommendedName>
        <fullName evidence="8">Telomere-associated protein Rif1 N-terminal domain-containing protein</fullName>
    </recommendedName>
</protein>
<feature type="compositionally biased region" description="Polar residues" evidence="7">
    <location>
        <begin position="1561"/>
        <end position="1570"/>
    </location>
</feature>
<feature type="region of interest" description="Disordered" evidence="7">
    <location>
        <begin position="1201"/>
        <end position="1302"/>
    </location>
</feature>
<feature type="compositionally biased region" description="Low complexity" evidence="7">
    <location>
        <begin position="1496"/>
        <end position="1520"/>
    </location>
</feature>
<feature type="domain" description="Telomere-associated protein Rif1 N-terminal" evidence="8">
    <location>
        <begin position="150"/>
        <end position="515"/>
    </location>
</feature>
<evidence type="ECO:0000256" key="1">
    <source>
        <dbReference type="ARBA" id="ARBA00004123"/>
    </source>
</evidence>
<feature type="compositionally biased region" description="Basic and acidic residues" evidence="7">
    <location>
        <begin position="1206"/>
        <end position="1216"/>
    </location>
</feature>
<feature type="compositionally biased region" description="Basic and acidic residues" evidence="7">
    <location>
        <begin position="1463"/>
        <end position="1477"/>
    </location>
</feature>
<comment type="caution">
    <text evidence="9">The sequence shown here is derived from an EMBL/GenBank/DDBJ whole genome shotgun (WGS) entry which is preliminary data.</text>
</comment>
<keyword evidence="5" id="KW-0539">Nucleus</keyword>
<evidence type="ECO:0000256" key="7">
    <source>
        <dbReference type="SAM" id="MobiDB-lite"/>
    </source>
</evidence>
<reference evidence="9" key="1">
    <citation type="submission" date="2021-03" db="EMBL/GenBank/DDBJ databases">
        <title>Revisited historic fungal species revealed as producer of novel bioactive compounds through whole genome sequencing and comparative genomics.</title>
        <authorList>
            <person name="Vignolle G.A."/>
            <person name="Hochenegger N."/>
            <person name="Mach R.L."/>
            <person name="Mach-Aigner A.R."/>
            <person name="Javad Rahimi M."/>
            <person name="Salim K.A."/>
            <person name="Chan C.M."/>
            <person name="Lim L.B.L."/>
            <person name="Cai F."/>
            <person name="Druzhinina I.S."/>
            <person name="U'Ren J.M."/>
            <person name="Derntl C."/>
        </authorList>
    </citation>
    <scope>NUCLEOTIDE SEQUENCE</scope>
    <source>
        <strain evidence="9">TUCIM 5799</strain>
    </source>
</reference>
<evidence type="ECO:0000313" key="9">
    <source>
        <dbReference type="EMBL" id="KAI1881772.1"/>
    </source>
</evidence>
<evidence type="ECO:0000259" key="8">
    <source>
        <dbReference type="Pfam" id="PF12231"/>
    </source>
</evidence>
<dbReference type="PANTHER" id="PTHR22928">
    <property type="entry name" value="TELOMERE-ASSOCIATED PROTEIN RIF1"/>
    <property type="match status" value="1"/>
</dbReference>
<feature type="region of interest" description="Disordered" evidence="7">
    <location>
        <begin position="1731"/>
        <end position="1760"/>
    </location>
</feature>
<keyword evidence="4" id="KW-0779">Telomere</keyword>
<evidence type="ECO:0000313" key="10">
    <source>
        <dbReference type="Proteomes" id="UP000829685"/>
    </source>
</evidence>
<feature type="compositionally biased region" description="Low complexity" evidence="7">
    <location>
        <begin position="50"/>
        <end position="63"/>
    </location>
</feature>
<feature type="region of interest" description="Disordered" evidence="7">
    <location>
        <begin position="1324"/>
        <end position="1477"/>
    </location>
</feature>